<name>A0ABQ8JG03_DERPT</name>
<dbReference type="Proteomes" id="UP000887458">
    <property type="component" value="Unassembled WGS sequence"/>
</dbReference>
<reference evidence="3 4" key="2">
    <citation type="journal article" date="2022" name="Mol. Biol. Evol.">
        <title>Comparative Genomics Reveals Insights into the Divergent Evolution of Astigmatic Mites and Household Pest Adaptations.</title>
        <authorList>
            <person name="Xiong Q."/>
            <person name="Wan A.T."/>
            <person name="Liu X."/>
            <person name="Fung C.S."/>
            <person name="Xiao X."/>
            <person name="Malainual N."/>
            <person name="Hou J."/>
            <person name="Wang L."/>
            <person name="Wang M."/>
            <person name="Yang K.Y."/>
            <person name="Cui Y."/>
            <person name="Leung E.L."/>
            <person name="Nong W."/>
            <person name="Shin S.K."/>
            <person name="Au S.W."/>
            <person name="Jeong K.Y."/>
            <person name="Chew F.T."/>
            <person name="Hui J.H."/>
            <person name="Leung T.F."/>
            <person name="Tungtrongchitr A."/>
            <person name="Zhong N."/>
            <person name="Liu Z."/>
            <person name="Tsui S.K."/>
        </authorList>
    </citation>
    <scope>NUCLEOTIDE SEQUENCE [LARGE SCALE GENOMIC DNA]</scope>
    <source>
        <strain evidence="3">Derp</strain>
    </source>
</reference>
<keyword evidence="4" id="KW-1185">Reference proteome</keyword>
<dbReference type="PANTHER" id="PTHR33137:SF4">
    <property type="entry name" value="MEDIATOR OF RNA POLYMERASE II TRANSCRIPTION SUBUNIT 15A-RELATED"/>
    <property type="match status" value="1"/>
</dbReference>
<feature type="compositionally biased region" description="Low complexity" evidence="1">
    <location>
        <begin position="754"/>
        <end position="763"/>
    </location>
</feature>
<dbReference type="PANTHER" id="PTHR33137">
    <property type="entry name" value="MEDIATOR OF RNA POLYMERASE II TRANSCRIPTION SUBUNIT 15A-RELATED"/>
    <property type="match status" value="1"/>
</dbReference>
<feature type="transmembrane region" description="Helical" evidence="2">
    <location>
        <begin position="402"/>
        <end position="424"/>
    </location>
</feature>
<organism evidence="3 4">
    <name type="scientific">Dermatophagoides pteronyssinus</name>
    <name type="common">European house dust mite</name>
    <dbReference type="NCBI Taxonomy" id="6956"/>
    <lineage>
        <taxon>Eukaryota</taxon>
        <taxon>Metazoa</taxon>
        <taxon>Ecdysozoa</taxon>
        <taxon>Arthropoda</taxon>
        <taxon>Chelicerata</taxon>
        <taxon>Arachnida</taxon>
        <taxon>Acari</taxon>
        <taxon>Acariformes</taxon>
        <taxon>Sarcoptiformes</taxon>
        <taxon>Astigmata</taxon>
        <taxon>Psoroptidia</taxon>
        <taxon>Analgoidea</taxon>
        <taxon>Pyroglyphidae</taxon>
        <taxon>Dermatophagoidinae</taxon>
        <taxon>Dermatophagoides</taxon>
    </lineage>
</organism>
<accession>A0ABQ8JG03</accession>
<comment type="caution">
    <text evidence="3">The sequence shown here is derived from an EMBL/GenBank/DDBJ whole genome shotgun (WGS) entry which is preliminary data.</text>
</comment>
<gene>
    <name evidence="3" type="ORF">DERP_013764</name>
</gene>
<sequence length="835" mass="91321">MWVKILKKHQILMKEALIRQQQNQQQVNGNGPPQNPLPAPQQQHVNGDGPPQNPLPAPDPIGGGGRFPLMNGHQHPPAIAPLPAQPQQQVNGIRLPMLRDGPPQNPLPAPDPIGGGGRFPLINGHQHPPAITSTTTTTSGVRFPLINGHQQPPPVVAQVAPLPPQPQQPPMQQPSPSVSPPPSPGSDASSLSAYTPSPPNSPQPISEQSTSALRSSPARQRSPPSSPPPTSRRRLMTDNLQPQPIPGPSSSSSGQQLPSNLIQNPTNTERSDLQEIANLVNDLIGNISKTGWDMVRYPYKTVYGLPKSLQCSESVYHQFNECEKASHREWKVTIDEYFYETKEFCCFVWHAMACEIEIAAKCNRNYSQQIETNTRQLFTSVCDKIRSSQRSWNCFWTEDMKIIAGVVVTVITVLLVVVGAYIGCRQYRANAKQKAQVAEQFKNRLKSEKIKLTTEEIVPSKDLRSISSTTSTNADHLDKPIELSEWSPQIPKKINIQHVGAEPNDFNIFPNENRRLQPIEQKIHDMWVKILEKHQIFFKELIRQQQNQQQVNGIRLPVFIVGPPQHPLPAPRPMGGGARFPLMNGHQQPPPVVAEVAPQQQVNGIRLPVFIVGPPQHPLPAPRPIGGGGRFQLMNGHQQPPPVVAEVAPQQQVNGIRLPVFIVGPPQHPLPAPRPIGGGARFQLMNGHQQPPPVVAEVAPLPPPPQQQPPMPQSSPSASPPPSPGSDASSLSAYTPSPPNSPQPISEQSTSALRSSPVRQRSPPSSPPPTSRRRLMTDNLQQQPIPGPSGQQQPVPGPSGQQLPSNLIQNPTNNERSDLQEIANLVNDLIGHIIN</sequence>
<feature type="compositionally biased region" description="Low complexity" evidence="1">
    <location>
        <begin position="21"/>
        <end position="32"/>
    </location>
</feature>
<evidence type="ECO:0000313" key="4">
    <source>
        <dbReference type="Proteomes" id="UP000887458"/>
    </source>
</evidence>
<protein>
    <submittedName>
        <fullName evidence="3">Uncharacterized protein</fullName>
    </submittedName>
</protein>
<feature type="compositionally biased region" description="Polar residues" evidence="1">
    <location>
        <begin position="743"/>
        <end position="753"/>
    </location>
</feature>
<evidence type="ECO:0000313" key="3">
    <source>
        <dbReference type="EMBL" id="KAH9421315.1"/>
    </source>
</evidence>
<keyword evidence="2" id="KW-1133">Transmembrane helix</keyword>
<feature type="compositionally biased region" description="Pro residues" evidence="1">
    <location>
        <begin position="151"/>
        <end position="184"/>
    </location>
</feature>
<evidence type="ECO:0000256" key="1">
    <source>
        <dbReference type="SAM" id="MobiDB-lite"/>
    </source>
</evidence>
<evidence type="ECO:0000256" key="2">
    <source>
        <dbReference type="SAM" id="Phobius"/>
    </source>
</evidence>
<feature type="compositionally biased region" description="Low complexity" evidence="1">
    <location>
        <begin position="214"/>
        <end position="223"/>
    </location>
</feature>
<feature type="region of interest" description="Disordered" evidence="1">
    <location>
        <begin position="669"/>
        <end position="816"/>
    </location>
</feature>
<reference evidence="3 4" key="1">
    <citation type="journal article" date="2018" name="J. Allergy Clin. Immunol.">
        <title>High-quality assembly of Dermatophagoides pteronyssinus genome and transcriptome reveals a wide range of novel allergens.</title>
        <authorList>
            <person name="Liu X.Y."/>
            <person name="Yang K.Y."/>
            <person name="Wang M.Q."/>
            <person name="Kwok J.S."/>
            <person name="Zeng X."/>
            <person name="Yang Z."/>
            <person name="Xiao X.J."/>
            <person name="Lau C.P."/>
            <person name="Li Y."/>
            <person name="Huang Z.M."/>
            <person name="Ba J.G."/>
            <person name="Yim A.K."/>
            <person name="Ouyang C.Y."/>
            <person name="Ngai S.M."/>
            <person name="Chan T.F."/>
            <person name="Leung E.L."/>
            <person name="Liu L."/>
            <person name="Liu Z.G."/>
            <person name="Tsui S.K."/>
        </authorList>
    </citation>
    <scope>NUCLEOTIDE SEQUENCE [LARGE SCALE GENOMIC DNA]</scope>
    <source>
        <strain evidence="3">Derp</strain>
    </source>
</reference>
<feature type="region of interest" description="Disordered" evidence="1">
    <location>
        <begin position="21"/>
        <end position="266"/>
    </location>
</feature>
<feature type="compositionally biased region" description="Polar residues" evidence="1">
    <location>
        <begin position="203"/>
        <end position="213"/>
    </location>
</feature>
<keyword evidence="2" id="KW-0472">Membrane</keyword>
<feature type="compositionally biased region" description="Pro residues" evidence="1">
    <location>
        <begin position="690"/>
        <end position="724"/>
    </location>
</feature>
<feature type="compositionally biased region" description="Low complexity" evidence="1">
    <location>
        <begin position="248"/>
        <end position="259"/>
    </location>
</feature>
<keyword evidence="2" id="KW-0812">Transmembrane</keyword>
<dbReference type="InterPro" id="IPR044661">
    <property type="entry name" value="MED15a/b/c-like"/>
</dbReference>
<dbReference type="EMBL" id="NJHN03000043">
    <property type="protein sequence ID" value="KAH9421315.1"/>
    <property type="molecule type" value="Genomic_DNA"/>
</dbReference>
<proteinExistence type="predicted"/>
<feature type="compositionally biased region" description="Low complexity" evidence="1">
    <location>
        <begin position="781"/>
        <end position="805"/>
    </location>
</feature>